<dbReference type="GO" id="GO:0008270">
    <property type="term" value="F:zinc ion binding"/>
    <property type="evidence" value="ECO:0007669"/>
    <property type="project" value="UniProtKB-KW"/>
</dbReference>
<organism evidence="7 8">
    <name type="scientific">Phaedon cochleariae</name>
    <name type="common">Mustard beetle</name>
    <dbReference type="NCBI Taxonomy" id="80249"/>
    <lineage>
        <taxon>Eukaryota</taxon>
        <taxon>Metazoa</taxon>
        <taxon>Ecdysozoa</taxon>
        <taxon>Arthropoda</taxon>
        <taxon>Hexapoda</taxon>
        <taxon>Insecta</taxon>
        <taxon>Pterygota</taxon>
        <taxon>Neoptera</taxon>
        <taxon>Endopterygota</taxon>
        <taxon>Coleoptera</taxon>
        <taxon>Polyphaga</taxon>
        <taxon>Cucujiformia</taxon>
        <taxon>Chrysomeloidea</taxon>
        <taxon>Chrysomelidae</taxon>
        <taxon>Chrysomelinae</taxon>
        <taxon>Chrysomelini</taxon>
        <taxon>Phaedon</taxon>
    </lineage>
</organism>
<evidence type="ECO:0000256" key="1">
    <source>
        <dbReference type="ARBA" id="ARBA00022723"/>
    </source>
</evidence>
<name>A0A9N9SDN4_PHACE</name>
<dbReference type="InterPro" id="IPR006612">
    <property type="entry name" value="THAP_Znf"/>
</dbReference>
<keyword evidence="2 5" id="KW-0863">Zinc-finger</keyword>
<evidence type="ECO:0000313" key="8">
    <source>
        <dbReference type="Proteomes" id="UP001153737"/>
    </source>
</evidence>
<dbReference type="GO" id="GO:0003677">
    <property type="term" value="F:DNA binding"/>
    <property type="evidence" value="ECO:0007669"/>
    <property type="project" value="UniProtKB-UniRule"/>
</dbReference>
<dbReference type="SMART" id="SM00692">
    <property type="entry name" value="DM3"/>
    <property type="match status" value="1"/>
</dbReference>
<protein>
    <recommendedName>
        <fullName evidence="6">THAP-type domain-containing protein</fullName>
    </recommendedName>
</protein>
<keyword evidence="8" id="KW-1185">Reference proteome</keyword>
<dbReference type="OrthoDB" id="5988927at2759"/>
<feature type="domain" description="THAP-type" evidence="6">
    <location>
        <begin position="1"/>
        <end position="81"/>
    </location>
</feature>
<evidence type="ECO:0000256" key="2">
    <source>
        <dbReference type="ARBA" id="ARBA00022771"/>
    </source>
</evidence>
<reference evidence="7" key="2">
    <citation type="submission" date="2022-10" db="EMBL/GenBank/DDBJ databases">
        <authorList>
            <consortium name="ENA_rothamsted_submissions"/>
            <consortium name="culmorum"/>
            <person name="King R."/>
        </authorList>
    </citation>
    <scope>NUCLEOTIDE SEQUENCE</scope>
</reference>
<keyword evidence="3" id="KW-0862">Zinc</keyword>
<dbReference type="InterPro" id="IPR052224">
    <property type="entry name" value="THAP_domain_protein"/>
</dbReference>
<reference evidence="7" key="1">
    <citation type="submission" date="2022-01" db="EMBL/GenBank/DDBJ databases">
        <authorList>
            <person name="King R."/>
        </authorList>
    </citation>
    <scope>NUCLEOTIDE SEQUENCE</scope>
</reference>
<dbReference type="Gene3D" id="6.20.210.20">
    <property type="entry name" value="THAP domain"/>
    <property type="match status" value="1"/>
</dbReference>
<dbReference type="SMART" id="SM00980">
    <property type="entry name" value="THAP"/>
    <property type="match status" value="1"/>
</dbReference>
<dbReference type="AlphaFoldDB" id="A0A9N9SDN4"/>
<dbReference type="PANTHER" id="PTHR46927:SF2">
    <property type="entry name" value="THAP DOMAIN-CONTAINING PROTEIN 8"/>
    <property type="match status" value="1"/>
</dbReference>
<sequence>MVIYCVAFECKNQQDKRKLSFHGFPFKRPDILELWIKAVHRENWTPSKTSKLCAEHFLPTHYLDIPGAARLLKPDAVSSIFSFPKHLLPKMLILAGK</sequence>
<dbReference type="PROSITE" id="PS50950">
    <property type="entry name" value="ZF_THAP"/>
    <property type="match status" value="1"/>
</dbReference>
<accession>A0A9N9SDN4</accession>
<dbReference type="PANTHER" id="PTHR46927">
    <property type="entry name" value="AGAP005574-PA"/>
    <property type="match status" value="1"/>
</dbReference>
<proteinExistence type="predicted"/>
<evidence type="ECO:0000256" key="4">
    <source>
        <dbReference type="ARBA" id="ARBA00023125"/>
    </source>
</evidence>
<dbReference type="SUPFAM" id="SSF57716">
    <property type="entry name" value="Glucocorticoid receptor-like (DNA-binding domain)"/>
    <property type="match status" value="1"/>
</dbReference>
<evidence type="ECO:0000256" key="5">
    <source>
        <dbReference type="PROSITE-ProRule" id="PRU00309"/>
    </source>
</evidence>
<dbReference type="InterPro" id="IPR038441">
    <property type="entry name" value="THAP_Znf_sf"/>
</dbReference>
<evidence type="ECO:0000256" key="3">
    <source>
        <dbReference type="ARBA" id="ARBA00022833"/>
    </source>
</evidence>
<evidence type="ECO:0000313" key="7">
    <source>
        <dbReference type="EMBL" id="CAG9815374.1"/>
    </source>
</evidence>
<dbReference type="EMBL" id="OU896718">
    <property type="protein sequence ID" value="CAG9815374.1"/>
    <property type="molecule type" value="Genomic_DNA"/>
</dbReference>
<keyword evidence="1" id="KW-0479">Metal-binding</keyword>
<dbReference type="Proteomes" id="UP001153737">
    <property type="component" value="Chromosome 12"/>
</dbReference>
<evidence type="ECO:0000259" key="6">
    <source>
        <dbReference type="PROSITE" id="PS50950"/>
    </source>
</evidence>
<dbReference type="Pfam" id="PF05485">
    <property type="entry name" value="THAP"/>
    <property type="match status" value="1"/>
</dbReference>
<keyword evidence="4 5" id="KW-0238">DNA-binding</keyword>
<gene>
    <name evidence="7" type="ORF">PHAECO_LOCUS2830</name>
</gene>